<reference evidence="4" key="1">
    <citation type="journal article" date="2019" name="Int. J. Syst. Evol. Microbiol.">
        <title>The Global Catalogue of Microorganisms (GCM) 10K type strain sequencing project: providing services to taxonomists for standard genome sequencing and annotation.</title>
        <authorList>
            <consortium name="The Broad Institute Genomics Platform"/>
            <consortium name="The Broad Institute Genome Sequencing Center for Infectious Disease"/>
            <person name="Wu L."/>
            <person name="Ma J."/>
        </authorList>
    </citation>
    <scope>NUCLEOTIDE SEQUENCE [LARGE SCALE GENOMIC DNA]</scope>
    <source>
        <strain evidence="4">KCTC 15012</strain>
    </source>
</reference>
<keyword evidence="4" id="KW-1185">Reference proteome</keyword>
<comment type="caution">
    <text evidence="3">The sequence shown here is derived from an EMBL/GenBank/DDBJ whole genome shotgun (WGS) entry which is preliminary data.</text>
</comment>
<protein>
    <recommendedName>
        <fullName evidence="5">Holin-X, holin superfamily III</fullName>
    </recommendedName>
</protein>
<sequence>MAGPGPSPEQQADYLVRKLEQTIRERRGSDGMSFRSWQAIAREEIANALRDAERRRRGWDRVVTRLILTTAATLTTIGFWGALVAIDRGRSGLGAIVALVAGLALLFAASDWGLARLSAAHADRRRRERLSAIEDLDLRIKRMEANLRRKAEQLEEQVEEAARR</sequence>
<keyword evidence="2" id="KW-0812">Transmembrane</keyword>
<evidence type="ECO:0000256" key="2">
    <source>
        <dbReference type="SAM" id="Phobius"/>
    </source>
</evidence>
<dbReference type="RefSeq" id="WP_377315244.1">
    <property type="nucleotide sequence ID" value="NZ_JBHUIY010000009.1"/>
</dbReference>
<feature type="transmembrane region" description="Helical" evidence="2">
    <location>
        <begin position="62"/>
        <end position="86"/>
    </location>
</feature>
<evidence type="ECO:0000313" key="3">
    <source>
        <dbReference type="EMBL" id="MFD2233471.1"/>
    </source>
</evidence>
<proteinExistence type="predicted"/>
<gene>
    <name evidence="3" type="ORF">ACFSNB_06610</name>
</gene>
<accession>A0ABW5C9R8</accession>
<organism evidence="3 4">
    <name type="scientific">Phaeospirillum tilakii</name>
    <dbReference type="NCBI Taxonomy" id="741673"/>
    <lineage>
        <taxon>Bacteria</taxon>
        <taxon>Pseudomonadati</taxon>
        <taxon>Pseudomonadota</taxon>
        <taxon>Alphaproteobacteria</taxon>
        <taxon>Rhodospirillales</taxon>
        <taxon>Rhodospirillaceae</taxon>
        <taxon>Phaeospirillum</taxon>
    </lineage>
</organism>
<evidence type="ECO:0008006" key="5">
    <source>
        <dbReference type="Google" id="ProtNLM"/>
    </source>
</evidence>
<keyword evidence="2" id="KW-1133">Transmembrane helix</keyword>
<name>A0ABW5C9R8_9PROT</name>
<keyword evidence="2" id="KW-0472">Membrane</keyword>
<evidence type="ECO:0000256" key="1">
    <source>
        <dbReference type="SAM" id="Coils"/>
    </source>
</evidence>
<dbReference type="EMBL" id="JBHUIY010000009">
    <property type="protein sequence ID" value="MFD2233471.1"/>
    <property type="molecule type" value="Genomic_DNA"/>
</dbReference>
<evidence type="ECO:0000313" key="4">
    <source>
        <dbReference type="Proteomes" id="UP001597296"/>
    </source>
</evidence>
<keyword evidence="1" id="KW-0175">Coiled coil</keyword>
<feature type="transmembrane region" description="Helical" evidence="2">
    <location>
        <begin position="92"/>
        <end position="117"/>
    </location>
</feature>
<dbReference type="Proteomes" id="UP001597296">
    <property type="component" value="Unassembled WGS sequence"/>
</dbReference>
<feature type="coiled-coil region" evidence="1">
    <location>
        <begin position="133"/>
        <end position="164"/>
    </location>
</feature>